<accession>A0A5B7GQT0</accession>
<name>A0A5B7GQT0_PORTR</name>
<reference evidence="1 2" key="1">
    <citation type="submission" date="2019-05" db="EMBL/GenBank/DDBJ databases">
        <title>Another draft genome of Portunus trituberculatus and its Hox gene families provides insights of decapod evolution.</title>
        <authorList>
            <person name="Jeong J.-H."/>
            <person name="Song I."/>
            <person name="Kim S."/>
            <person name="Choi T."/>
            <person name="Kim D."/>
            <person name="Ryu S."/>
            <person name="Kim W."/>
        </authorList>
    </citation>
    <scope>NUCLEOTIDE SEQUENCE [LARGE SCALE GENOMIC DNA]</scope>
    <source>
        <tissue evidence="1">Muscle</tissue>
    </source>
</reference>
<evidence type="ECO:0000313" key="2">
    <source>
        <dbReference type="Proteomes" id="UP000324222"/>
    </source>
</evidence>
<sequence>MGRATTRESVVCCMTYIKPHRIEGRPMRSSRGKRVAASDISGFTNGETSSQDVSFLHGNLTLSLCPLSTSYLPGTGGGFSAPLLPHTHYLLGLSRNIQGGNCGVG</sequence>
<protein>
    <submittedName>
        <fullName evidence="1">Uncharacterized protein</fullName>
    </submittedName>
</protein>
<organism evidence="1 2">
    <name type="scientific">Portunus trituberculatus</name>
    <name type="common">Swimming crab</name>
    <name type="synonym">Neptunus trituberculatus</name>
    <dbReference type="NCBI Taxonomy" id="210409"/>
    <lineage>
        <taxon>Eukaryota</taxon>
        <taxon>Metazoa</taxon>
        <taxon>Ecdysozoa</taxon>
        <taxon>Arthropoda</taxon>
        <taxon>Crustacea</taxon>
        <taxon>Multicrustacea</taxon>
        <taxon>Malacostraca</taxon>
        <taxon>Eumalacostraca</taxon>
        <taxon>Eucarida</taxon>
        <taxon>Decapoda</taxon>
        <taxon>Pleocyemata</taxon>
        <taxon>Brachyura</taxon>
        <taxon>Eubrachyura</taxon>
        <taxon>Portunoidea</taxon>
        <taxon>Portunidae</taxon>
        <taxon>Portuninae</taxon>
        <taxon>Portunus</taxon>
    </lineage>
</organism>
<evidence type="ECO:0000313" key="1">
    <source>
        <dbReference type="EMBL" id="MPC61222.1"/>
    </source>
</evidence>
<dbReference type="EMBL" id="VSRR010018306">
    <property type="protein sequence ID" value="MPC61222.1"/>
    <property type="molecule type" value="Genomic_DNA"/>
</dbReference>
<dbReference type="AlphaFoldDB" id="A0A5B7GQT0"/>
<gene>
    <name evidence="1" type="ORF">E2C01_055288</name>
</gene>
<keyword evidence="2" id="KW-1185">Reference proteome</keyword>
<proteinExistence type="predicted"/>
<comment type="caution">
    <text evidence="1">The sequence shown here is derived from an EMBL/GenBank/DDBJ whole genome shotgun (WGS) entry which is preliminary data.</text>
</comment>
<dbReference type="Proteomes" id="UP000324222">
    <property type="component" value="Unassembled WGS sequence"/>
</dbReference>